<evidence type="ECO:0000313" key="3">
    <source>
        <dbReference type="EMBL" id="MFD2205997.1"/>
    </source>
</evidence>
<dbReference type="RefSeq" id="WP_380251152.1">
    <property type="nucleotide sequence ID" value="NZ_JBHUII010000004.1"/>
</dbReference>
<dbReference type="InterPro" id="IPR051534">
    <property type="entry name" value="CBASS_pafABC_assoc_protein"/>
</dbReference>
<sequence>MSKPIRMFEIIQLLRKAKRPLRAIDIADTLGVSQRTAYRDIVALQSMSIPIDGAAGIGYILRPGFDLQPITFTPEEIEAIIVGLALLPRTGDVGLQRAAEGVIGKISDIVPKETASRFKVPSLDASNWHTVPTSKVDIALIRKAVRNEQGLIIQYKNADDQISDRTILPLVVLYYVEAVVIAAWCELRQDFRHFRIDRLIHCRLSETYFSDMSTQLRDDWQKQHGLI</sequence>
<evidence type="ECO:0000259" key="1">
    <source>
        <dbReference type="Pfam" id="PF08279"/>
    </source>
</evidence>
<dbReference type="InterPro" id="IPR026881">
    <property type="entry name" value="WYL_dom"/>
</dbReference>
<accession>A0ABW5BIN2</accession>
<evidence type="ECO:0000259" key="2">
    <source>
        <dbReference type="Pfam" id="PF13280"/>
    </source>
</evidence>
<keyword evidence="4" id="KW-1185">Reference proteome</keyword>
<dbReference type="InterPro" id="IPR036388">
    <property type="entry name" value="WH-like_DNA-bd_sf"/>
</dbReference>
<feature type="domain" description="Helix-turn-helix type 11" evidence="1">
    <location>
        <begin position="6"/>
        <end position="60"/>
    </location>
</feature>
<dbReference type="PROSITE" id="PS52050">
    <property type="entry name" value="WYL"/>
    <property type="match status" value="1"/>
</dbReference>
<gene>
    <name evidence="3" type="ORF">ACFSKO_10255</name>
</gene>
<comment type="caution">
    <text evidence="3">The sequence shown here is derived from an EMBL/GenBank/DDBJ whole genome shotgun (WGS) entry which is preliminary data.</text>
</comment>
<dbReference type="EMBL" id="JBHUII010000004">
    <property type="protein sequence ID" value="MFD2205997.1"/>
    <property type="molecule type" value="Genomic_DNA"/>
</dbReference>
<feature type="domain" description="WYL" evidence="2">
    <location>
        <begin position="139"/>
        <end position="201"/>
    </location>
</feature>
<dbReference type="PANTHER" id="PTHR34580:SF3">
    <property type="entry name" value="PROTEIN PAFB"/>
    <property type="match status" value="1"/>
</dbReference>
<dbReference type="InterPro" id="IPR036390">
    <property type="entry name" value="WH_DNA-bd_sf"/>
</dbReference>
<dbReference type="InterPro" id="IPR013196">
    <property type="entry name" value="HTH_11"/>
</dbReference>
<dbReference type="Pfam" id="PF13280">
    <property type="entry name" value="WYL"/>
    <property type="match status" value="1"/>
</dbReference>
<dbReference type="Pfam" id="PF08279">
    <property type="entry name" value="HTH_11"/>
    <property type="match status" value="1"/>
</dbReference>
<dbReference type="Proteomes" id="UP001597294">
    <property type="component" value="Unassembled WGS sequence"/>
</dbReference>
<dbReference type="Gene3D" id="1.10.10.10">
    <property type="entry name" value="Winged helix-like DNA-binding domain superfamily/Winged helix DNA-binding domain"/>
    <property type="match status" value="1"/>
</dbReference>
<dbReference type="PANTHER" id="PTHR34580">
    <property type="match status" value="1"/>
</dbReference>
<organism evidence="3 4">
    <name type="scientific">Kiloniella antarctica</name>
    <dbReference type="NCBI Taxonomy" id="1550907"/>
    <lineage>
        <taxon>Bacteria</taxon>
        <taxon>Pseudomonadati</taxon>
        <taxon>Pseudomonadota</taxon>
        <taxon>Alphaproteobacteria</taxon>
        <taxon>Rhodospirillales</taxon>
        <taxon>Kiloniellaceae</taxon>
        <taxon>Kiloniella</taxon>
    </lineage>
</organism>
<name>A0ABW5BIN2_9PROT</name>
<evidence type="ECO:0000313" key="4">
    <source>
        <dbReference type="Proteomes" id="UP001597294"/>
    </source>
</evidence>
<protein>
    <submittedName>
        <fullName evidence="3">Helix-turn-helix transcriptional regulator</fullName>
    </submittedName>
</protein>
<proteinExistence type="predicted"/>
<reference evidence="4" key="1">
    <citation type="journal article" date="2019" name="Int. J. Syst. Evol. Microbiol.">
        <title>The Global Catalogue of Microorganisms (GCM) 10K type strain sequencing project: providing services to taxonomists for standard genome sequencing and annotation.</title>
        <authorList>
            <consortium name="The Broad Institute Genomics Platform"/>
            <consortium name="The Broad Institute Genome Sequencing Center for Infectious Disease"/>
            <person name="Wu L."/>
            <person name="Ma J."/>
        </authorList>
    </citation>
    <scope>NUCLEOTIDE SEQUENCE [LARGE SCALE GENOMIC DNA]</scope>
    <source>
        <strain evidence="4">CGMCC 4.7192</strain>
    </source>
</reference>
<dbReference type="SUPFAM" id="SSF46785">
    <property type="entry name" value="Winged helix' DNA-binding domain"/>
    <property type="match status" value="1"/>
</dbReference>